<keyword evidence="1" id="KW-1015">Disulfide bond</keyword>
<dbReference type="InterPro" id="IPR002921">
    <property type="entry name" value="Fungal_lipase-type"/>
</dbReference>
<dbReference type="CDD" id="cd00519">
    <property type="entry name" value="Lipase_3"/>
    <property type="match status" value="1"/>
</dbReference>
<proteinExistence type="inferred from homology"/>
<evidence type="ECO:0000256" key="3">
    <source>
        <dbReference type="ARBA" id="ARBA00047591"/>
    </source>
</evidence>
<dbReference type="OrthoDB" id="426718at2759"/>
<dbReference type="AlphaFoldDB" id="A0A2G8S2E7"/>
<evidence type="ECO:0000256" key="1">
    <source>
        <dbReference type="ARBA" id="ARBA00023157"/>
    </source>
</evidence>
<accession>A0A2G8S2E7</accession>
<dbReference type="GO" id="GO:0006629">
    <property type="term" value="P:lipid metabolic process"/>
    <property type="evidence" value="ECO:0007669"/>
    <property type="project" value="InterPro"/>
</dbReference>
<dbReference type="Proteomes" id="UP000230002">
    <property type="component" value="Unassembled WGS sequence"/>
</dbReference>
<evidence type="ECO:0000256" key="2">
    <source>
        <dbReference type="ARBA" id="ARBA00043996"/>
    </source>
</evidence>
<dbReference type="STRING" id="1077348.A0A2G8S2E7"/>
<dbReference type="InterPro" id="IPR051218">
    <property type="entry name" value="Sec_MonoDiacylglyc_Lipase"/>
</dbReference>
<feature type="domain" description="Fungal lipase-type" evidence="6">
    <location>
        <begin position="111"/>
        <end position="255"/>
    </location>
</feature>
<keyword evidence="5" id="KW-0732">Signal</keyword>
<evidence type="ECO:0000256" key="5">
    <source>
        <dbReference type="SAM" id="SignalP"/>
    </source>
</evidence>
<comment type="caution">
    <text evidence="7">The sequence shown here is derived from an EMBL/GenBank/DDBJ whole genome shotgun (WGS) entry which is preliminary data.</text>
</comment>
<dbReference type="EMBL" id="AYKW01000032">
    <property type="protein sequence ID" value="PIL27949.1"/>
    <property type="molecule type" value="Genomic_DNA"/>
</dbReference>
<name>A0A2G8S2E7_9APHY</name>
<dbReference type="InterPro" id="IPR029058">
    <property type="entry name" value="AB_hydrolase_fold"/>
</dbReference>
<dbReference type="SUPFAM" id="SSF53474">
    <property type="entry name" value="alpha/beta-Hydrolases"/>
    <property type="match status" value="1"/>
</dbReference>
<dbReference type="PANTHER" id="PTHR45856">
    <property type="entry name" value="ALPHA/BETA-HYDROLASES SUPERFAMILY PROTEIN"/>
    <property type="match status" value="1"/>
</dbReference>
<evidence type="ECO:0000313" key="7">
    <source>
        <dbReference type="EMBL" id="PIL27949.1"/>
    </source>
</evidence>
<comment type="catalytic activity">
    <reaction evidence="3">
        <text>a diacylglycerol + H2O = a monoacylglycerol + a fatty acid + H(+)</text>
        <dbReference type="Rhea" id="RHEA:32731"/>
        <dbReference type="ChEBI" id="CHEBI:15377"/>
        <dbReference type="ChEBI" id="CHEBI:15378"/>
        <dbReference type="ChEBI" id="CHEBI:17408"/>
        <dbReference type="ChEBI" id="CHEBI:18035"/>
        <dbReference type="ChEBI" id="CHEBI:28868"/>
    </reaction>
</comment>
<comment type="similarity">
    <text evidence="2">Belongs to the AB hydrolase superfamily. Lipase family. Class 3 subfamily.</text>
</comment>
<evidence type="ECO:0000256" key="4">
    <source>
        <dbReference type="ARBA" id="ARBA00048461"/>
    </source>
</evidence>
<sequence>MSRSSTTWTSIALAASAPLLCAWQAAAFPTLVQREEQAAIAALSTVQITAFRPYTHYASTGYCSPASTLAWDCGHNCQANPTFEPVASGGDGDLTQFWYVGFDPRLEEVIVSHQGTDTSKLLPILTDGDIILEPLDKKLFPGVNRSVEVHSGFAGTQSRSAPGVLAAVQKAITKHKAKKVTVVGHSLGAAIGLLDAVYLPLHIPNITTRFVGYGLPRVGNQHFADYVDAAVQRATLSAVTHINNKKDIVPILPGRFLGFHHPSGEVHIDEAGAWLACPGEDNPSAKCTVGDVRNIFVGNGTDHDGPYDGIEMGCSGSS</sequence>
<dbReference type="Pfam" id="PF01764">
    <property type="entry name" value="Lipase_3"/>
    <property type="match status" value="1"/>
</dbReference>
<reference evidence="7 8" key="1">
    <citation type="journal article" date="2015" name="Sci. Rep.">
        <title>Chromosome-level genome map provides insights into diverse defense mechanisms in the medicinal fungus Ganoderma sinense.</title>
        <authorList>
            <person name="Zhu Y."/>
            <person name="Xu J."/>
            <person name="Sun C."/>
            <person name="Zhou S."/>
            <person name="Xu H."/>
            <person name="Nelson D.R."/>
            <person name="Qian J."/>
            <person name="Song J."/>
            <person name="Luo H."/>
            <person name="Xiang L."/>
            <person name="Li Y."/>
            <person name="Xu Z."/>
            <person name="Ji A."/>
            <person name="Wang L."/>
            <person name="Lu S."/>
            <person name="Hayward A."/>
            <person name="Sun W."/>
            <person name="Li X."/>
            <person name="Schwartz D.C."/>
            <person name="Wang Y."/>
            <person name="Chen S."/>
        </authorList>
    </citation>
    <scope>NUCLEOTIDE SEQUENCE [LARGE SCALE GENOMIC DNA]</scope>
    <source>
        <strain evidence="7 8">ZZ0214-1</strain>
    </source>
</reference>
<organism evidence="7 8">
    <name type="scientific">Ganoderma sinense ZZ0214-1</name>
    <dbReference type="NCBI Taxonomy" id="1077348"/>
    <lineage>
        <taxon>Eukaryota</taxon>
        <taxon>Fungi</taxon>
        <taxon>Dikarya</taxon>
        <taxon>Basidiomycota</taxon>
        <taxon>Agaricomycotina</taxon>
        <taxon>Agaricomycetes</taxon>
        <taxon>Polyporales</taxon>
        <taxon>Polyporaceae</taxon>
        <taxon>Ganoderma</taxon>
    </lineage>
</organism>
<gene>
    <name evidence="7" type="ORF">GSI_09984</name>
</gene>
<dbReference type="Gene3D" id="3.40.50.1820">
    <property type="entry name" value="alpha/beta hydrolase"/>
    <property type="match status" value="1"/>
</dbReference>
<evidence type="ECO:0000259" key="6">
    <source>
        <dbReference type="Pfam" id="PF01764"/>
    </source>
</evidence>
<comment type="catalytic activity">
    <reaction evidence="4">
        <text>a monoacylglycerol + H2O = glycerol + a fatty acid + H(+)</text>
        <dbReference type="Rhea" id="RHEA:15245"/>
        <dbReference type="ChEBI" id="CHEBI:15377"/>
        <dbReference type="ChEBI" id="CHEBI:15378"/>
        <dbReference type="ChEBI" id="CHEBI:17408"/>
        <dbReference type="ChEBI" id="CHEBI:17754"/>
        <dbReference type="ChEBI" id="CHEBI:28868"/>
    </reaction>
</comment>
<evidence type="ECO:0000313" key="8">
    <source>
        <dbReference type="Proteomes" id="UP000230002"/>
    </source>
</evidence>
<dbReference type="PANTHER" id="PTHR45856:SF25">
    <property type="entry name" value="FUNGAL LIPASE-LIKE DOMAIN-CONTAINING PROTEIN"/>
    <property type="match status" value="1"/>
</dbReference>
<protein>
    <recommendedName>
        <fullName evidence="6">Fungal lipase-type domain-containing protein</fullName>
    </recommendedName>
</protein>
<feature type="signal peptide" evidence="5">
    <location>
        <begin position="1"/>
        <end position="27"/>
    </location>
</feature>
<feature type="chain" id="PRO_5013546738" description="Fungal lipase-type domain-containing protein" evidence="5">
    <location>
        <begin position="28"/>
        <end position="318"/>
    </location>
</feature>
<keyword evidence="8" id="KW-1185">Reference proteome</keyword>